<accession>A0A0F5MNY9</accession>
<dbReference type="PANTHER" id="PTHR30126">
    <property type="entry name" value="HTH-TYPE TRANSCRIPTIONAL REGULATOR"/>
    <property type="match status" value="1"/>
</dbReference>
<dbReference type="SUPFAM" id="SSF53850">
    <property type="entry name" value="Periplasmic binding protein-like II"/>
    <property type="match status" value="1"/>
</dbReference>
<evidence type="ECO:0000256" key="4">
    <source>
        <dbReference type="ARBA" id="ARBA00023163"/>
    </source>
</evidence>
<dbReference type="Gene3D" id="3.40.190.10">
    <property type="entry name" value="Periplasmic binding protein-like II"/>
    <property type="match status" value="2"/>
</dbReference>
<proteinExistence type="inferred from homology"/>
<organism evidence="6 7">
    <name type="scientific">Candidatus Arcanibacter lacustris</name>
    <dbReference type="NCBI Taxonomy" id="1607817"/>
    <lineage>
        <taxon>Bacteria</taxon>
        <taxon>Pseudomonadati</taxon>
        <taxon>Pseudomonadota</taxon>
        <taxon>Alphaproteobacteria</taxon>
        <taxon>Rickettsiales</taxon>
        <taxon>Candidatus Arcanibacter</taxon>
    </lineage>
</organism>
<dbReference type="InterPro" id="IPR036390">
    <property type="entry name" value="WH_DNA-bd_sf"/>
</dbReference>
<keyword evidence="3 6" id="KW-0238">DNA-binding</keyword>
<sequence>MNYDIFTIKCFCELAKSRSFRITAKNLGRSTSAITQQINKLEEDLGVRVIERTKRNELTMAGQELLPLAHSFLYKYNEINKLFLLKNKNTIIKIGLADCFFLTGVDSVLTSLFSKIVNLEFNIESNTSISLLNNYNNFDLIIIKHDSVINHEDLRFSFPIKIVWACSKNLEIVDNGYLPIMISSDGCLYSKIAIDVLSRYNIEYKIEIKCSSIVLVDKLLKNSNCISIIPENNISQELKYCPNLPTLPPINMNILVKPNIFNRHLKIFQGLIDDIEDLLSSRK</sequence>
<dbReference type="SUPFAM" id="SSF46785">
    <property type="entry name" value="Winged helix' DNA-binding domain"/>
    <property type="match status" value="1"/>
</dbReference>
<name>A0A0F5MNY9_9RICK</name>
<comment type="caution">
    <text evidence="6">The sequence shown here is derived from an EMBL/GenBank/DDBJ whole genome shotgun (WGS) entry which is preliminary data.</text>
</comment>
<dbReference type="InterPro" id="IPR000847">
    <property type="entry name" value="LysR_HTH_N"/>
</dbReference>
<evidence type="ECO:0000256" key="3">
    <source>
        <dbReference type="ARBA" id="ARBA00023125"/>
    </source>
</evidence>
<keyword evidence="4" id="KW-0804">Transcription</keyword>
<reference evidence="6 7" key="1">
    <citation type="submission" date="2015-02" db="EMBL/GenBank/DDBJ databases">
        <title>Single cell genomics of a rare environmental alphaproteobacterium provides unique insights into Rickettsiaceae evolution.</title>
        <authorList>
            <person name="Martijn J."/>
            <person name="Schulz F."/>
            <person name="Zaremba-Niedzwiedzka K."/>
            <person name="Viklund J."/>
            <person name="Stepanauskas R."/>
            <person name="Andersson S.G.E."/>
            <person name="Horn M."/>
            <person name="Guy L."/>
            <person name="Ettema T.J.G."/>
        </authorList>
    </citation>
    <scope>NUCLEOTIDE SEQUENCE [LARGE SCALE GENOMIC DNA]</scope>
    <source>
        <strain evidence="6 7">SCGC AAA041-L04</strain>
    </source>
</reference>
<dbReference type="InterPro" id="IPR036388">
    <property type="entry name" value="WH-like_DNA-bd_sf"/>
</dbReference>
<dbReference type="EMBL" id="JYHA01000096">
    <property type="protein sequence ID" value="KKB96274.1"/>
    <property type="molecule type" value="Genomic_DNA"/>
</dbReference>
<comment type="similarity">
    <text evidence="1">Belongs to the LysR transcriptional regulatory family.</text>
</comment>
<evidence type="ECO:0000256" key="2">
    <source>
        <dbReference type="ARBA" id="ARBA00023015"/>
    </source>
</evidence>
<evidence type="ECO:0000313" key="7">
    <source>
        <dbReference type="Proteomes" id="UP000033358"/>
    </source>
</evidence>
<dbReference type="PROSITE" id="PS50931">
    <property type="entry name" value="HTH_LYSR"/>
    <property type="match status" value="1"/>
</dbReference>
<evidence type="ECO:0000259" key="5">
    <source>
        <dbReference type="PROSITE" id="PS50931"/>
    </source>
</evidence>
<dbReference type="Proteomes" id="UP000033358">
    <property type="component" value="Unassembled WGS sequence"/>
</dbReference>
<dbReference type="Pfam" id="PF00126">
    <property type="entry name" value="HTH_1"/>
    <property type="match status" value="1"/>
</dbReference>
<keyword evidence="7" id="KW-1185">Reference proteome</keyword>
<dbReference type="AlphaFoldDB" id="A0A0F5MNY9"/>
<dbReference type="Gene3D" id="1.10.10.10">
    <property type="entry name" value="Winged helix-like DNA-binding domain superfamily/Winged helix DNA-binding domain"/>
    <property type="match status" value="1"/>
</dbReference>
<dbReference type="PANTHER" id="PTHR30126:SF40">
    <property type="entry name" value="HTH-TYPE TRANSCRIPTIONAL REGULATOR GLTR"/>
    <property type="match status" value="1"/>
</dbReference>
<evidence type="ECO:0000256" key="1">
    <source>
        <dbReference type="ARBA" id="ARBA00009437"/>
    </source>
</evidence>
<dbReference type="GO" id="GO:0000976">
    <property type="term" value="F:transcription cis-regulatory region binding"/>
    <property type="evidence" value="ECO:0007669"/>
    <property type="project" value="TreeGrafter"/>
</dbReference>
<keyword evidence="2" id="KW-0805">Transcription regulation</keyword>
<dbReference type="GO" id="GO:0003700">
    <property type="term" value="F:DNA-binding transcription factor activity"/>
    <property type="evidence" value="ECO:0007669"/>
    <property type="project" value="InterPro"/>
</dbReference>
<gene>
    <name evidence="6" type="ORF">SZ25_00638</name>
</gene>
<evidence type="ECO:0000313" key="6">
    <source>
        <dbReference type="EMBL" id="KKB96274.1"/>
    </source>
</evidence>
<protein>
    <submittedName>
        <fullName evidence="6">DNA-binding transcriptional regulator IlvY</fullName>
    </submittedName>
</protein>
<feature type="domain" description="HTH lysR-type" evidence="5">
    <location>
        <begin position="1"/>
        <end position="59"/>
    </location>
</feature>